<keyword evidence="3 6" id="KW-0479">Metal-binding</keyword>
<keyword evidence="5" id="KW-0560">Oxidoreductase</keyword>
<dbReference type="PANTHER" id="PTHR43161">
    <property type="entry name" value="SORBITOL DEHYDROGENASE"/>
    <property type="match status" value="1"/>
</dbReference>
<comment type="caution">
    <text evidence="8">The sequence shown here is derived from an EMBL/GenBank/DDBJ whole genome shotgun (WGS) entry which is preliminary data.</text>
</comment>
<reference evidence="8 9" key="1">
    <citation type="submission" date="2018-08" db="EMBL/GenBank/DDBJ databases">
        <title>A genome reference for cultivated species of the human gut microbiota.</title>
        <authorList>
            <person name="Zou Y."/>
            <person name="Xue W."/>
            <person name="Luo G."/>
        </authorList>
    </citation>
    <scope>NUCLEOTIDE SEQUENCE [LARGE SCALE GENOMIC DNA]</scope>
    <source>
        <strain evidence="8 9">AM35-14</strain>
    </source>
</reference>
<dbReference type="AlphaFoldDB" id="A0A414AVA1"/>
<name>A0A414AVA1_9FIRM</name>
<dbReference type="GO" id="GO:0008270">
    <property type="term" value="F:zinc ion binding"/>
    <property type="evidence" value="ECO:0007669"/>
    <property type="project" value="InterPro"/>
</dbReference>
<comment type="similarity">
    <text evidence="2 6">Belongs to the zinc-containing alcohol dehydrogenase family.</text>
</comment>
<dbReference type="InterPro" id="IPR013149">
    <property type="entry name" value="ADH-like_C"/>
</dbReference>
<dbReference type="SUPFAM" id="SSF51735">
    <property type="entry name" value="NAD(P)-binding Rossmann-fold domains"/>
    <property type="match status" value="1"/>
</dbReference>
<evidence type="ECO:0000313" key="9">
    <source>
        <dbReference type="Proteomes" id="UP000283975"/>
    </source>
</evidence>
<accession>A0A414AVA1</accession>
<evidence type="ECO:0000256" key="2">
    <source>
        <dbReference type="ARBA" id="ARBA00008072"/>
    </source>
</evidence>
<gene>
    <name evidence="8" type="ORF">DW839_13980</name>
</gene>
<dbReference type="InterPro" id="IPR020843">
    <property type="entry name" value="ER"/>
</dbReference>
<dbReference type="Pfam" id="PF00107">
    <property type="entry name" value="ADH_zinc_N"/>
    <property type="match status" value="1"/>
</dbReference>
<evidence type="ECO:0000313" key="8">
    <source>
        <dbReference type="EMBL" id="RHC55606.1"/>
    </source>
</evidence>
<evidence type="ECO:0000256" key="3">
    <source>
        <dbReference type="ARBA" id="ARBA00022723"/>
    </source>
</evidence>
<dbReference type="PANTHER" id="PTHR43161:SF9">
    <property type="entry name" value="SORBITOL DEHYDROGENASE"/>
    <property type="match status" value="1"/>
</dbReference>
<dbReference type="EMBL" id="QSHZ01000013">
    <property type="protein sequence ID" value="RHC55606.1"/>
    <property type="molecule type" value="Genomic_DNA"/>
</dbReference>
<evidence type="ECO:0000256" key="1">
    <source>
        <dbReference type="ARBA" id="ARBA00001947"/>
    </source>
</evidence>
<dbReference type="Gene3D" id="3.40.50.720">
    <property type="entry name" value="NAD(P)-binding Rossmann-like Domain"/>
    <property type="match status" value="1"/>
</dbReference>
<dbReference type="InterPro" id="IPR045306">
    <property type="entry name" value="SDH-like"/>
</dbReference>
<dbReference type="InterPro" id="IPR011032">
    <property type="entry name" value="GroES-like_sf"/>
</dbReference>
<dbReference type="SMART" id="SM00829">
    <property type="entry name" value="PKS_ER"/>
    <property type="match status" value="1"/>
</dbReference>
<dbReference type="SUPFAM" id="SSF50129">
    <property type="entry name" value="GroES-like"/>
    <property type="match status" value="1"/>
</dbReference>
<dbReference type="PROSITE" id="PS00059">
    <property type="entry name" value="ADH_ZINC"/>
    <property type="match status" value="1"/>
</dbReference>
<organism evidence="8 9">
    <name type="scientific">Enterocloster bolteae</name>
    <dbReference type="NCBI Taxonomy" id="208479"/>
    <lineage>
        <taxon>Bacteria</taxon>
        <taxon>Bacillati</taxon>
        <taxon>Bacillota</taxon>
        <taxon>Clostridia</taxon>
        <taxon>Lachnospirales</taxon>
        <taxon>Lachnospiraceae</taxon>
        <taxon>Enterocloster</taxon>
    </lineage>
</organism>
<evidence type="ECO:0000256" key="5">
    <source>
        <dbReference type="ARBA" id="ARBA00023002"/>
    </source>
</evidence>
<evidence type="ECO:0000256" key="4">
    <source>
        <dbReference type="ARBA" id="ARBA00022833"/>
    </source>
</evidence>
<feature type="domain" description="Enoyl reductase (ER)" evidence="7">
    <location>
        <begin position="11"/>
        <end position="343"/>
    </location>
</feature>
<comment type="cofactor">
    <cofactor evidence="1 6">
        <name>Zn(2+)</name>
        <dbReference type="ChEBI" id="CHEBI:29105"/>
    </cofactor>
</comment>
<dbReference type="InterPro" id="IPR013154">
    <property type="entry name" value="ADH-like_N"/>
</dbReference>
<sequence>MKNQAAFLVDKQRLELMDCDMPSVSDTDVLVEVAHVGICGSDMHIFEDPHYAVKDIKLPVVLGHECAGRVAAVGKSVKGIIPGDRVALEPGVPCGSCEFCMSGRYNLCPDVRFLGARPWLNGAFSRYVSHPARWTFRLPDAMDTVEGALLEPLVVGMHAVDRANLRTGQSVLILGAGCIGLMTLEACLARGITNVTMSDLYENRLDMAGTIGARHVVNSSEEDIISRSAQITANRGYDVIFETAGSQKTAALTADLVKRGGKIVMVGNVFGETPFNFFKTNSKEADILGVFRYRNLYPAAIELCSEGQAEPKKIVTNYFEFEKIQAAMEYAITQKQEAVKTVIRM</sequence>
<keyword evidence="4 6" id="KW-0862">Zinc</keyword>
<dbReference type="CDD" id="cd05285">
    <property type="entry name" value="sorbitol_DH"/>
    <property type="match status" value="1"/>
</dbReference>
<proteinExistence type="inferred from homology"/>
<dbReference type="Pfam" id="PF08240">
    <property type="entry name" value="ADH_N"/>
    <property type="match status" value="1"/>
</dbReference>
<protein>
    <submittedName>
        <fullName evidence="8">NAD(P)-dependent alcohol dehydrogenase</fullName>
    </submittedName>
</protein>
<dbReference type="Proteomes" id="UP000283975">
    <property type="component" value="Unassembled WGS sequence"/>
</dbReference>
<dbReference type="InterPro" id="IPR002328">
    <property type="entry name" value="ADH_Zn_CS"/>
</dbReference>
<dbReference type="InterPro" id="IPR036291">
    <property type="entry name" value="NAD(P)-bd_dom_sf"/>
</dbReference>
<evidence type="ECO:0000256" key="6">
    <source>
        <dbReference type="RuleBase" id="RU361277"/>
    </source>
</evidence>
<dbReference type="GO" id="GO:0016616">
    <property type="term" value="F:oxidoreductase activity, acting on the CH-OH group of donors, NAD or NADP as acceptor"/>
    <property type="evidence" value="ECO:0007669"/>
    <property type="project" value="InterPro"/>
</dbReference>
<dbReference type="Gene3D" id="3.90.180.10">
    <property type="entry name" value="Medium-chain alcohol dehydrogenases, catalytic domain"/>
    <property type="match status" value="1"/>
</dbReference>
<evidence type="ECO:0000259" key="7">
    <source>
        <dbReference type="SMART" id="SM00829"/>
    </source>
</evidence>